<keyword evidence="5" id="KW-1185">Reference proteome</keyword>
<feature type="disulfide bond" evidence="2">
    <location>
        <begin position="39"/>
        <end position="46"/>
    </location>
</feature>
<name>A0ABD0KH73_9CAEN</name>
<dbReference type="CDD" id="cd00191">
    <property type="entry name" value="TY"/>
    <property type="match status" value="1"/>
</dbReference>
<feature type="disulfide bond" evidence="2">
    <location>
        <begin position="48"/>
        <end position="68"/>
    </location>
</feature>
<evidence type="ECO:0000313" key="4">
    <source>
        <dbReference type="EMBL" id="KAK7486377.1"/>
    </source>
</evidence>
<evidence type="ECO:0000259" key="3">
    <source>
        <dbReference type="PROSITE" id="PS51162"/>
    </source>
</evidence>
<evidence type="ECO:0000256" key="2">
    <source>
        <dbReference type="PROSITE-ProRule" id="PRU00500"/>
    </source>
</evidence>
<accession>A0ABD0KH73</accession>
<dbReference type="InterPro" id="IPR036857">
    <property type="entry name" value="Thyroglobulin_1_sf"/>
</dbReference>
<dbReference type="Pfam" id="PF00086">
    <property type="entry name" value="Thyroglobulin_1"/>
    <property type="match status" value="1"/>
</dbReference>
<dbReference type="Proteomes" id="UP001519460">
    <property type="component" value="Unassembled WGS sequence"/>
</dbReference>
<protein>
    <recommendedName>
        <fullName evidence="3">Thyroglobulin type-1 domain-containing protein</fullName>
    </recommendedName>
</protein>
<dbReference type="InterPro" id="IPR000716">
    <property type="entry name" value="Thyroglobulin_1"/>
</dbReference>
<comment type="caution">
    <text evidence="2">Lacks conserved residue(s) required for the propagation of feature annotation.</text>
</comment>
<organism evidence="4 5">
    <name type="scientific">Batillaria attramentaria</name>
    <dbReference type="NCBI Taxonomy" id="370345"/>
    <lineage>
        <taxon>Eukaryota</taxon>
        <taxon>Metazoa</taxon>
        <taxon>Spiralia</taxon>
        <taxon>Lophotrochozoa</taxon>
        <taxon>Mollusca</taxon>
        <taxon>Gastropoda</taxon>
        <taxon>Caenogastropoda</taxon>
        <taxon>Sorbeoconcha</taxon>
        <taxon>Cerithioidea</taxon>
        <taxon>Batillariidae</taxon>
        <taxon>Batillaria</taxon>
    </lineage>
</organism>
<dbReference type="PROSITE" id="PS51162">
    <property type="entry name" value="THYROGLOBULIN_1_2"/>
    <property type="match status" value="1"/>
</dbReference>
<dbReference type="AlphaFoldDB" id="A0ABD0KH73"/>
<comment type="caution">
    <text evidence="4">The sequence shown here is derived from an EMBL/GenBank/DDBJ whole genome shotgun (WGS) entry which is preliminary data.</text>
</comment>
<feature type="domain" description="Thyroglobulin type-1" evidence="3">
    <location>
        <begin position="1"/>
        <end position="68"/>
    </location>
</feature>
<sequence length="68" mass="7651">MSSVWRLHSSKATQNRSTYVNFLTFFIWASTGFYTPTQCDGCVGECWCSFIDGKEISGTRGPARTVRC</sequence>
<reference evidence="4 5" key="1">
    <citation type="journal article" date="2023" name="Sci. Data">
        <title>Genome assembly of the Korean intertidal mud-creeper Batillaria attramentaria.</title>
        <authorList>
            <person name="Patra A.K."/>
            <person name="Ho P.T."/>
            <person name="Jun S."/>
            <person name="Lee S.J."/>
            <person name="Kim Y."/>
            <person name="Won Y.J."/>
        </authorList>
    </citation>
    <scope>NUCLEOTIDE SEQUENCE [LARGE SCALE GENOMIC DNA]</scope>
    <source>
        <strain evidence="4">Wonlab-2016</strain>
    </source>
</reference>
<keyword evidence="1 2" id="KW-1015">Disulfide bond</keyword>
<proteinExistence type="predicted"/>
<evidence type="ECO:0000256" key="1">
    <source>
        <dbReference type="ARBA" id="ARBA00023157"/>
    </source>
</evidence>
<dbReference type="SUPFAM" id="SSF57610">
    <property type="entry name" value="Thyroglobulin type-1 domain"/>
    <property type="match status" value="1"/>
</dbReference>
<gene>
    <name evidence="4" type="ORF">BaRGS_00022425</name>
</gene>
<dbReference type="EMBL" id="JACVVK020000180">
    <property type="protein sequence ID" value="KAK7486377.1"/>
    <property type="molecule type" value="Genomic_DNA"/>
</dbReference>
<dbReference type="Gene3D" id="4.10.800.10">
    <property type="entry name" value="Thyroglobulin type-1"/>
    <property type="match status" value="1"/>
</dbReference>
<evidence type="ECO:0000313" key="5">
    <source>
        <dbReference type="Proteomes" id="UP001519460"/>
    </source>
</evidence>